<gene>
    <name evidence="1" type="ORF">EYF80_046931</name>
</gene>
<sequence>MLFSVCPDLLQQHGRAHADGVLQGAQEVGVRQLDDLEAVLRLFGADPSVGLRGGRHNRDVCAGHLVLRVDHERPAPALGHQDAVLRGHGVAGQTLRVPLADHERVAQDVDEAEAGADGDVQLLALSYPLVNQLGERKAHTHTHTHTQTHTHTHTQICMSAVILSLFLFIFII</sequence>
<reference evidence="1 2" key="1">
    <citation type="submission" date="2019-03" db="EMBL/GenBank/DDBJ databases">
        <title>First draft genome of Liparis tanakae, snailfish: a comprehensive survey of snailfish specific genes.</title>
        <authorList>
            <person name="Kim W."/>
            <person name="Song I."/>
            <person name="Jeong J.-H."/>
            <person name="Kim D."/>
            <person name="Kim S."/>
            <person name="Ryu S."/>
            <person name="Song J.Y."/>
            <person name="Lee S.K."/>
        </authorList>
    </citation>
    <scope>NUCLEOTIDE SEQUENCE [LARGE SCALE GENOMIC DNA]</scope>
    <source>
        <tissue evidence="1">Muscle</tissue>
    </source>
</reference>
<name>A0A4Z2FQA5_9TELE</name>
<dbReference type="AlphaFoldDB" id="A0A4Z2FQA5"/>
<proteinExistence type="predicted"/>
<evidence type="ECO:0000313" key="1">
    <source>
        <dbReference type="EMBL" id="TNN42894.1"/>
    </source>
</evidence>
<protein>
    <submittedName>
        <fullName evidence="1">Uncharacterized protein</fullName>
    </submittedName>
</protein>
<dbReference type="EMBL" id="SRLO01001005">
    <property type="protein sequence ID" value="TNN42894.1"/>
    <property type="molecule type" value="Genomic_DNA"/>
</dbReference>
<accession>A0A4Z2FQA5</accession>
<dbReference type="Proteomes" id="UP000314294">
    <property type="component" value="Unassembled WGS sequence"/>
</dbReference>
<organism evidence="1 2">
    <name type="scientific">Liparis tanakae</name>
    <name type="common">Tanaka's snailfish</name>
    <dbReference type="NCBI Taxonomy" id="230148"/>
    <lineage>
        <taxon>Eukaryota</taxon>
        <taxon>Metazoa</taxon>
        <taxon>Chordata</taxon>
        <taxon>Craniata</taxon>
        <taxon>Vertebrata</taxon>
        <taxon>Euteleostomi</taxon>
        <taxon>Actinopterygii</taxon>
        <taxon>Neopterygii</taxon>
        <taxon>Teleostei</taxon>
        <taxon>Neoteleostei</taxon>
        <taxon>Acanthomorphata</taxon>
        <taxon>Eupercaria</taxon>
        <taxon>Perciformes</taxon>
        <taxon>Cottioidei</taxon>
        <taxon>Cottales</taxon>
        <taxon>Liparidae</taxon>
        <taxon>Liparis</taxon>
    </lineage>
</organism>
<comment type="caution">
    <text evidence="1">The sequence shown here is derived from an EMBL/GenBank/DDBJ whole genome shotgun (WGS) entry which is preliminary data.</text>
</comment>
<keyword evidence="2" id="KW-1185">Reference proteome</keyword>
<evidence type="ECO:0000313" key="2">
    <source>
        <dbReference type="Proteomes" id="UP000314294"/>
    </source>
</evidence>